<dbReference type="AlphaFoldDB" id="A0A5C6TUF6"/>
<evidence type="ECO:0000313" key="3">
    <source>
        <dbReference type="EMBL" id="TXC63896.1"/>
    </source>
</evidence>
<name>A0A5C6TUF6_9SPHN</name>
<comment type="similarity">
    <text evidence="1">Belongs to the PspA/Vipp/IM30 family.</text>
</comment>
<accession>A0A5C6TUF6</accession>
<dbReference type="EMBL" id="VOQQ01000001">
    <property type="protein sequence ID" value="TXC63896.1"/>
    <property type="molecule type" value="Genomic_DNA"/>
</dbReference>
<keyword evidence="4" id="KW-1185">Reference proteome</keyword>
<protein>
    <submittedName>
        <fullName evidence="3">Phage shock protein PspA</fullName>
    </submittedName>
</protein>
<keyword evidence="2" id="KW-0175">Coiled coil</keyword>
<dbReference type="GO" id="GO:0005829">
    <property type="term" value="C:cytosol"/>
    <property type="evidence" value="ECO:0007669"/>
    <property type="project" value="TreeGrafter"/>
</dbReference>
<evidence type="ECO:0000256" key="1">
    <source>
        <dbReference type="ARBA" id="ARBA00043985"/>
    </source>
</evidence>
<evidence type="ECO:0000313" key="4">
    <source>
        <dbReference type="Proteomes" id="UP000321249"/>
    </source>
</evidence>
<sequence>MSIFSRTRDIIAANVIDLVERSDDPAKTIRVVILEMEETLVEVRATAARYIADSKEKRRQLARLAELQDSWTERAELALSRGREDLARAALMEKEKLIDLAEEIEAEVADIEAALRASEADIAKLQAKLREARVRQNAVFTRIESAQNRVRMREAYAGSKAEQAFSNFALLEREADYAEGQAEALALAAPKSLEEEIAELKVADRVEAELAAMKARKEAA</sequence>
<dbReference type="GO" id="GO:0009271">
    <property type="term" value="P:phage shock"/>
    <property type="evidence" value="ECO:0007669"/>
    <property type="project" value="TreeGrafter"/>
</dbReference>
<organism evidence="3 4">
    <name type="scientific">Allosphingosinicella ginsenosidimutans</name>
    <dbReference type="NCBI Taxonomy" id="1176539"/>
    <lineage>
        <taxon>Bacteria</taxon>
        <taxon>Pseudomonadati</taxon>
        <taxon>Pseudomonadota</taxon>
        <taxon>Alphaproteobacteria</taxon>
        <taxon>Sphingomonadales</taxon>
        <taxon>Sphingomonadaceae</taxon>
        <taxon>Allosphingosinicella</taxon>
    </lineage>
</organism>
<dbReference type="Proteomes" id="UP000321249">
    <property type="component" value="Unassembled WGS sequence"/>
</dbReference>
<feature type="coiled-coil region" evidence="2">
    <location>
        <begin position="87"/>
        <end position="135"/>
    </location>
</feature>
<dbReference type="PANTHER" id="PTHR31088:SF6">
    <property type="entry name" value="PHAGE SHOCK PROTEIN A"/>
    <property type="match status" value="1"/>
</dbReference>
<evidence type="ECO:0000256" key="2">
    <source>
        <dbReference type="SAM" id="Coils"/>
    </source>
</evidence>
<dbReference type="PANTHER" id="PTHR31088">
    <property type="entry name" value="MEMBRANE-ASSOCIATED PROTEIN VIPP1, CHLOROPLASTIC"/>
    <property type="match status" value="1"/>
</dbReference>
<dbReference type="OrthoDB" id="7594590at2"/>
<dbReference type="RefSeq" id="WP_147043304.1">
    <property type="nucleotide sequence ID" value="NZ_BAABIR010000004.1"/>
</dbReference>
<gene>
    <name evidence="3" type="ORF">FRZ32_09650</name>
</gene>
<dbReference type="InterPro" id="IPR007157">
    <property type="entry name" value="PspA_VIPP1"/>
</dbReference>
<dbReference type="Pfam" id="PF04012">
    <property type="entry name" value="PspA_IM30"/>
    <property type="match status" value="1"/>
</dbReference>
<proteinExistence type="inferred from homology"/>
<comment type="caution">
    <text evidence="3">The sequence shown here is derived from an EMBL/GenBank/DDBJ whole genome shotgun (WGS) entry which is preliminary data.</text>
</comment>
<reference evidence="3 4" key="1">
    <citation type="journal article" date="2015" name="J. Microbiol.">
        <title>Sphingosinicella ginsenosidimutans sp. nov., with ginsenoside converting activity.</title>
        <authorList>
            <person name="Kim J.K."/>
            <person name="Kang M.S."/>
            <person name="Park S.C."/>
            <person name="Kim K.M."/>
            <person name="Choi K."/>
            <person name="Yoon M.H."/>
            <person name="Im W.T."/>
        </authorList>
    </citation>
    <scope>NUCLEOTIDE SEQUENCE [LARGE SCALE GENOMIC DNA]</scope>
    <source>
        <strain evidence="3 4">BS-11</strain>
    </source>
</reference>